<feature type="domain" description="NarX-like N-terminal" evidence="5">
    <location>
        <begin position="196"/>
        <end position="276"/>
    </location>
</feature>
<dbReference type="GO" id="GO:0016020">
    <property type="term" value="C:membrane"/>
    <property type="evidence" value="ECO:0007669"/>
    <property type="project" value="UniProtKB-SubCell"/>
</dbReference>
<keyword evidence="4" id="KW-0472">Membrane</keyword>
<name>A0A561X9G8_ACIDE</name>
<evidence type="ECO:0000256" key="3">
    <source>
        <dbReference type="ARBA" id="ARBA00022989"/>
    </source>
</evidence>
<dbReference type="Pfam" id="PF13675">
    <property type="entry name" value="PilJ"/>
    <property type="match status" value="1"/>
</dbReference>
<reference evidence="6 7" key="1">
    <citation type="journal article" date="2015" name="Stand. Genomic Sci.">
        <title>Genomic Encyclopedia of Bacterial and Archaeal Type Strains, Phase III: the genomes of soil and plant-associated and newly described type strains.</title>
        <authorList>
            <person name="Whitman W.B."/>
            <person name="Woyke T."/>
            <person name="Klenk H.P."/>
            <person name="Zhou Y."/>
            <person name="Lilburn T.G."/>
            <person name="Beck B.J."/>
            <person name="De Vos P."/>
            <person name="Vandamme P."/>
            <person name="Eisen J.A."/>
            <person name="Garrity G."/>
            <person name="Hugenholtz P."/>
            <person name="Kyrpides N.C."/>
        </authorList>
    </citation>
    <scope>NUCLEOTIDE SEQUENCE [LARGE SCALE GENOMIC DNA]</scope>
    <source>
        <strain evidence="6 7">DSM 64</strain>
    </source>
</reference>
<dbReference type="Proteomes" id="UP000321485">
    <property type="component" value="Unassembled WGS sequence"/>
</dbReference>
<evidence type="ECO:0000313" key="6">
    <source>
        <dbReference type="EMBL" id="TWG32760.1"/>
    </source>
</evidence>
<evidence type="ECO:0000313" key="7">
    <source>
        <dbReference type="Proteomes" id="UP000321485"/>
    </source>
</evidence>
<evidence type="ECO:0000256" key="2">
    <source>
        <dbReference type="ARBA" id="ARBA00022692"/>
    </source>
</evidence>
<evidence type="ECO:0000259" key="5">
    <source>
        <dbReference type="Pfam" id="PF13675"/>
    </source>
</evidence>
<comment type="subcellular location">
    <subcellularLocation>
        <location evidence="1">Membrane</location>
        <topology evidence="1">Multi-pass membrane protein</topology>
    </subcellularLocation>
</comment>
<organism evidence="6 7">
    <name type="scientific">Acidovorax delafieldii</name>
    <name type="common">Pseudomonas delafieldii</name>
    <dbReference type="NCBI Taxonomy" id="47920"/>
    <lineage>
        <taxon>Bacteria</taxon>
        <taxon>Pseudomonadati</taxon>
        <taxon>Pseudomonadota</taxon>
        <taxon>Betaproteobacteria</taxon>
        <taxon>Burkholderiales</taxon>
        <taxon>Comamonadaceae</taxon>
        <taxon>Acidovorax</taxon>
    </lineage>
</organism>
<evidence type="ECO:0000256" key="4">
    <source>
        <dbReference type="ARBA" id="ARBA00023136"/>
    </source>
</evidence>
<dbReference type="AlphaFoldDB" id="A0A561X9G8"/>
<comment type="caution">
    <text evidence="6">The sequence shown here is derived from an EMBL/GenBank/DDBJ whole genome shotgun (WGS) entry which is preliminary data.</text>
</comment>
<evidence type="ECO:0000256" key="1">
    <source>
        <dbReference type="ARBA" id="ARBA00004141"/>
    </source>
</evidence>
<dbReference type="EMBL" id="VJWE01000019">
    <property type="protein sequence ID" value="TWG32760.1"/>
    <property type="molecule type" value="Genomic_DNA"/>
</dbReference>
<proteinExistence type="predicted"/>
<gene>
    <name evidence="6" type="ORF">ATF69_4558</name>
</gene>
<accession>A0A561X9G8</accession>
<dbReference type="InterPro" id="IPR029095">
    <property type="entry name" value="NarX-like_N"/>
</dbReference>
<sequence length="314" mass="33811">MAGRFDLAQGMGMLRRNNAGIRFQGVPMPAREVLNRFSADAMPCQRRVAVQWVAAGILLPTWASVAVGAQAQMGLSGAINYAGWFRALSQRMAKAYCQQYLQVLPGAAVDVMGLARKMAQSGSNELARGTQTGRWPADVGRQLEDVQKQFALLNQLTAVPATQTALVVAASEQADRTLLIAQAVTESIEKMAQAPSARLVNLAGRQRMLSQRLAKNYFLSAAKVESKVVHAQLAADAADFRQALQTLKAAPVSTPAIRSELELADSQWLFFDAALRRPADDAGLNAVATTSERLLGVMDKLTGLYEAALREVLG</sequence>
<keyword evidence="2" id="KW-0812">Transmembrane</keyword>
<protein>
    <submittedName>
        <fullName evidence="6">PilJ/NarX-like methyl-accepting chemotaxis transducer</fullName>
    </submittedName>
</protein>
<keyword evidence="3" id="KW-1133">Transmembrane helix</keyword>